<reference evidence="3" key="1">
    <citation type="journal article" date="2019" name="Int. J. Syst. Evol. Microbiol.">
        <title>The Global Catalogue of Microorganisms (GCM) 10K type strain sequencing project: providing services to taxonomists for standard genome sequencing and annotation.</title>
        <authorList>
            <consortium name="The Broad Institute Genomics Platform"/>
            <consortium name="The Broad Institute Genome Sequencing Center for Infectious Disease"/>
            <person name="Wu L."/>
            <person name="Ma J."/>
        </authorList>
    </citation>
    <scope>NUCLEOTIDE SEQUENCE [LARGE SCALE GENOMIC DNA]</scope>
    <source>
        <strain evidence="3">JCM 17926</strain>
    </source>
</reference>
<name>A0ABP8L9F9_9BACT</name>
<dbReference type="InterPro" id="IPR041376">
    <property type="entry name" value="Hfx_Cass5"/>
</dbReference>
<gene>
    <name evidence="2" type="ORF">GCM10023188_06200</name>
</gene>
<comment type="caution">
    <text evidence="2">The sequence shown here is derived from an EMBL/GenBank/DDBJ whole genome shotgun (WGS) entry which is preliminary data.</text>
</comment>
<evidence type="ECO:0000259" key="1">
    <source>
        <dbReference type="Pfam" id="PF18287"/>
    </source>
</evidence>
<dbReference type="Gene3D" id="2.20.20.40">
    <property type="entry name" value="Integron cassette protein"/>
    <property type="match status" value="1"/>
</dbReference>
<sequence length="77" mass="9174">MIYRSAAEVHWDADKNAVYSPAPREWTYLKWFKHIVDLIEKEADIQLHLTDQTEWVNIPTDLKNAILEEKKTKHNNI</sequence>
<organism evidence="2 3">
    <name type="scientific">Pontibacter saemangeumensis</name>
    <dbReference type="NCBI Taxonomy" id="1084525"/>
    <lineage>
        <taxon>Bacteria</taxon>
        <taxon>Pseudomonadati</taxon>
        <taxon>Bacteroidota</taxon>
        <taxon>Cytophagia</taxon>
        <taxon>Cytophagales</taxon>
        <taxon>Hymenobacteraceae</taxon>
        <taxon>Pontibacter</taxon>
    </lineage>
</organism>
<dbReference type="Proteomes" id="UP001500552">
    <property type="component" value="Unassembled WGS sequence"/>
</dbReference>
<keyword evidence="3" id="KW-1185">Reference proteome</keyword>
<feature type="domain" description="Integron Cassette Protein Hfx-Cass5" evidence="1">
    <location>
        <begin position="2"/>
        <end position="50"/>
    </location>
</feature>
<proteinExistence type="predicted"/>
<protein>
    <recommendedName>
        <fullName evidence="1">Integron Cassette Protein Hfx-Cass5 domain-containing protein</fullName>
    </recommendedName>
</protein>
<accession>A0ABP8L9F9</accession>
<evidence type="ECO:0000313" key="3">
    <source>
        <dbReference type="Proteomes" id="UP001500552"/>
    </source>
</evidence>
<evidence type="ECO:0000313" key="2">
    <source>
        <dbReference type="EMBL" id="GAA4425351.1"/>
    </source>
</evidence>
<dbReference type="Gene3D" id="1.20.5.1210">
    <property type="entry name" value="Integron cassette protein helical domain"/>
    <property type="match status" value="1"/>
</dbReference>
<dbReference type="EMBL" id="BAABHC010000002">
    <property type="protein sequence ID" value="GAA4425351.1"/>
    <property type="molecule type" value="Genomic_DNA"/>
</dbReference>
<dbReference type="Pfam" id="PF18287">
    <property type="entry name" value="Hfx_Cass5"/>
    <property type="match status" value="1"/>
</dbReference>